<organism evidence="3 4">
    <name type="scientific">Cudoniella acicularis</name>
    <dbReference type="NCBI Taxonomy" id="354080"/>
    <lineage>
        <taxon>Eukaryota</taxon>
        <taxon>Fungi</taxon>
        <taxon>Dikarya</taxon>
        <taxon>Ascomycota</taxon>
        <taxon>Pezizomycotina</taxon>
        <taxon>Leotiomycetes</taxon>
        <taxon>Helotiales</taxon>
        <taxon>Tricladiaceae</taxon>
        <taxon>Cudoniella</taxon>
    </lineage>
</organism>
<dbReference type="EMBL" id="JAAMPI010000008">
    <property type="protein sequence ID" value="KAF4637824.1"/>
    <property type="molecule type" value="Genomic_DNA"/>
</dbReference>
<accession>A0A8H4RZI6</accession>
<dbReference type="InterPro" id="IPR052895">
    <property type="entry name" value="HetReg/Transcr_Mod"/>
</dbReference>
<feature type="domain" description="Heterokaryon incompatibility" evidence="2">
    <location>
        <begin position="174"/>
        <end position="317"/>
    </location>
</feature>
<reference evidence="3 4" key="1">
    <citation type="submission" date="2020-03" db="EMBL/GenBank/DDBJ databases">
        <title>Draft Genome Sequence of Cudoniella acicularis.</title>
        <authorList>
            <person name="Buettner E."/>
            <person name="Kellner H."/>
        </authorList>
    </citation>
    <scope>NUCLEOTIDE SEQUENCE [LARGE SCALE GENOMIC DNA]</scope>
    <source>
        <strain evidence="3 4">DSM 108380</strain>
    </source>
</reference>
<evidence type="ECO:0000259" key="2">
    <source>
        <dbReference type="Pfam" id="PF06985"/>
    </source>
</evidence>
<feature type="region of interest" description="Disordered" evidence="1">
    <location>
        <begin position="533"/>
        <end position="552"/>
    </location>
</feature>
<evidence type="ECO:0000313" key="3">
    <source>
        <dbReference type="EMBL" id="KAF4637824.1"/>
    </source>
</evidence>
<comment type="caution">
    <text evidence="3">The sequence shown here is derived from an EMBL/GenBank/DDBJ whole genome shotgun (WGS) entry which is preliminary data.</text>
</comment>
<protein>
    <recommendedName>
        <fullName evidence="2">Heterokaryon incompatibility domain-containing protein</fullName>
    </recommendedName>
</protein>
<keyword evidence="4" id="KW-1185">Reference proteome</keyword>
<gene>
    <name evidence="3" type="ORF">G7Y89_g241</name>
</gene>
<dbReference type="PANTHER" id="PTHR24148">
    <property type="entry name" value="ANKYRIN REPEAT DOMAIN-CONTAINING PROTEIN 39 HOMOLOG-RELATED"/>
    <property type="match status" value="1"/>
</dbReference>
<evidence type="ECO:0000313" key="4">
    <source>
        <dbReference type="Proteomes" id="UP000566819"/>
    </source>
</evidence>
<dbReference type="PANTHER" id="PTHR24148:SF73">
    <property type="entry name" value="HET DOMAIN PROTEIN (AFU_ORTHOLOGUE AFUA_8G01020)"/>
    <property type="match status" value="1"/>
</dbReference>
<dbReference type="Pfam" id="PF06985">
    <property type="entry name" value="HET"/>
    <property type="match status" value="1"/>
</dbReference>
<dbReference type="AlphaFoldDB" id="A0A8H4RZI6"/>
<name>A0A8H4RZI6_9HELO</name>
<evidence type="ECO:0000256" key="1">
    <source>
        <dbReference type="SAM" id="MobiDB-lite"/>
    </source>
</evidence>
<dbReference type="OrthoDB" id="265717at2759"/>
<sequence length="579" mass="65705">MPYLPLASDRDEIRVLSIAPQPELQYSGKVVCTLEQVSLQDLNPLYKNYISAQDEAIPAYQHFDGWARISRKQVAEQPNTQAPVAVAVTRKKKGAFETLRGLIRKPQLDVNEVAKLQQEESKPILIPSWRWSYHRQLTAGRKAYPCGGPHEVPKYLTATVDTIPIIPRFSWGDFEALSYCWESENLDCEIILDSVLTKVPRNLEAALRALRHLPENQAGNVKFWVDYLCINQKDTEEKNHQVKLMRSVYGNCLAVISWLGPQADDSVAAIKLLWQMDVETYTGDRPNIKALLSSQSWQSLLVFLSRNYWQRLWIIQELVLNNNLSLFICGNEAIPRSVIVQACHFSMENIEIIDPNSQSRISQNQDESRQQPDLHNSIWHRAFTIQRLLALDRHANIDTILDLGRKANATYARDKVYGLLALLPETLQAGIQPDCTPMVSPLNAYTDFANRLLQNTGKLDSVLSWCFYTAENELPSWVPDWRIPFKRHHLQWFKNHSAGKDLKPEWRIEGLPSRLICRGMVVDSIATTGFSLEADGTSKPSDAIPTTTPTHNHYGSIESTRSALARTLDTGADGAWRAI</sequence>
<dbReference type="Proteomes" id="UP000566819">
    <property type="component" value="Unassembled WGS sequence"/>
</dbReference>
<dbReference type="InterPro" id="IPR010730">
    <property type="entry name" value="HET"/>
</dbReference>
<feature type="compositionally biased region" description="Polar residues" evidence="1">
    <location>
        <begin position="538"/>
        <end position="552"/>
    </location>
</feature>
<proteinExistence type="predicted"/>